<dbReference type="EMBL" id="JBAWSY010000018">
    <property type="protein sequence ID" value="MEI4771340.1"/>
    <property type="molecule type" value="Genomic_DNA"/>
</dbReference>
<dbReference type="PROSITE" id="PS01124">
    <property type="entry name" value="HTH_ARAC_FAMILY_2"/>
    <property type="match status" value="1"/>
</dbReference>
<dbReference type="PIRSF" id="PIRSF000408">
    <property type="entry name" value="Alkyltransferas_AdaA"/>
    <property type="match status" value="1"/>
</dbReference>
<evidence type="ECO:0000259" key="7">
    <source>
        <dbReference type="PROSITE" id="PS01124"/>
    </source>
</evidence>
<evidence type="ECO:0000256" key="1">
    <source>
        <dbReference type="ARBA" id="ARBA00001947"/>
    </source>
</evidence>
<dbReference type="InterPro" id="IPR016220">
    <property type="entry name" value="Me-P-triester_DNA_alkyl-Trfase"/>
</dbReference>
<keyword evidence="2" id="KW-0808">Transferase</keyword>
<dbReference type="Proteomes" id="UP001364890">
    <property type="component" value="Unassembled WGS sequence"/>
</dbReference>
<reference evidence="8 9" key="1">
    <citation type="submission" date="2024-01" db="EMBL/GenBank/DDBJ databases">
        <title>Seven novel Bacillus-like species.</title>
        <authorList>
            <person name="Liu G."/>
        </authorList>
    </citation>
    <scope>NUCLEOTIDE SEQUENCE [LARGE SCALE GENOMIC DNA]</scope>
    <source>
        <strain evidence="8 9">FJAT-51614</strain>
    </source>
</reference>
<keyword evidence="3" id="KW-0805">Transcription regulation</keyword>
<dbReference type="InterPro" id="IPR018060">
    <property type="entry name" value="HTH_AraC"/>
</dbReference>
<evidence type="ECO:0000313" key="9">
    <source>
        <dbReference type="Proteomes" id="UP001364890"/>
    </source>
</evidence>
<dbReference type="Gene3D" id="3.40.10.10">
    <property type="entry name" value="DNA Methylphosphotriester Repair Domain"/>
    <property type="match status" value="1"/>
</dbReference>
<dbReference type="RefSeq" id="WP_336498889.1">
    <property type="nucleotide sequence ID" value="NZ_JBAWSY010000018.1"/>
</dbReference>
<comment type="caution">
    <text evidence="8">The sequence shown here is derived from an EMBL/GenBank/DDBJ whole genome shotgun (WGS) entry which is preliminary data.</text>
</comment>
<dbReference type="Pfam" id="PF02805">
    <property type="entry name" value="Ada_Zn_binding"/>
    <property type="match status" value="1"/>
</dbReference>
<dbReference type="SMART" id="SM00342">
    <property type="entry name" value="HTH_ARAC"/>
    <property type="match status" value="1"/>
</dbReference>
<proteinExistence type="predicted"/>
<gene>
    <name evidence="8" type="ORF">WAX74_17070</name>
</gene>
<dbReference type="InterPro" id="IPR004026">
    <property type="entry name" value="Ada_DNA_repair_Zn-bd"/>
</dbReference>
<keyword evidence="2" id="KW-0489">Methyltransferase</keyword>
<protein>
    <submittedName>
        <fullName evidence="8">Bifunctional transcriptional activator/DNA repair enzyme AdaA</fullName>
    </submittedName>
</protein>
<dbReference type="InterPro" id="IPR009057">
    <property type="entry name" value="Homeodomain-like_sf"/>
</dbReference>
<evidence type="ECO:0000256" key="3">
    <source>
        <dbReference type="ARBA" id="ARBA00023015"/>
    </source>
</evidence>
<accession>A0ABU8FAP1</accession>
<keyword evidence="6" id="KW-0804">Transcription</keyword>
<keyword evidence="5" id="KW-0010">Activator</keyword>
<keyword evidence="4" id="KW-0238">DNA-binding</keyword>
<dbReference type="SUPFAM" id="SSF57884">
    <property type="entry name" value="Ada DNA repair protein, N-terminal domain (N-Ada 10)"/>
    <property type="match status" value="1"/>
</dbReference>
<dbReference type="SUPFAM" id="SSF46689">
    <property type="entry name" value="Homeodomain-like"/>
    <property type="match status" value="2"/>
</dbReference>
<feature type="domain" description="HTH araC/xylS-type" evidence="7">
    <location>
        <begin position="79"/>
        <end position="177"/>
    </location>
</feature>
<comment type="cofactor">
    <cofactor evidence="1">
        <name>Zn(2+)</name>
        <dbReference type="ChEBI" id="CHEBI:29105"/>
    </cofactor>
</comment>
<evidence type="ECO:0000313" key="8">
    <source>
        <dbReference type="EMBL" id="MEI4771340.1"/>
    </source>
</evidence>
<keyword evidence="9" id="KW-1185">Reference proteome</keyword>
<name>A0ABU8FAP1_9BACI</name>
<organism evidence="8 9">
    <name type="scientific">Psychrobacillus mangrovi</name>
    <dbReference type="NCBI Taxonomy" id="3117745"/>
    <lineage>
        <taxon>Bacteria</taxon>
        <taxon>Bacillati</taxon>
        <taxon>Bacillota</taxon>
        <taxon>Bacilli</taxon>
        <taxon>Bacillales</taxon>
        <taxon>Bacillaceae</taxon>
        <taxon>Psychrobacillus</taxon>
    </lineage>
</organism>
<evidence type="ECO:0000256" key="4">
    <source>
        <dbReference type="ARBA" id="ARBA00023125"/>
    </source>
</evidence>
<sequence length="183" mass="21141">MIDEQWEAIIQNNSAYDDVFLYAVKSTGIFCRPSCKSRPPKKENVSIYTEAKEAIKDGFRPCKRCKPNGLRLPDEEWIDHIKGYIDLHFHERVTLDLLADIGHGSPFHLQRTFKKIVGISPVEYMQQVRIAKAKELLTNTKKSLVEIGKEIGMSNIPYFITLFKRVTGYTPIQFRKKGNYSDE</sequence>
<evidence type="ECO:0000256" key="6">
    <source>
        <dbReference type="ARBA" id="ARBA00023163"/>
    </source>
</evidence>
<evidence type="ECO:0000256" key="5">
    <source>
        <dbReference type="ARBA" id="ARBA00023159"/>
    </source>
</evidence>
<dbReference type="PANTHER" id="PTHR43280:SF28">
    <property type="entry name" value="HTH-TYPE TRANSCRIPTIONAL ACTIVATOR RHAS"/>
    <property type="match status" value="1"/>
</dbReference>
<dbReference type="PANTHER" id="PTHR43280">
    <property type="entry name" value="ARAC-FAMILY TRANSCRIPTIONAL REGULATOR"/>
    <property type="match status" value="1"/>
</dbReference>
<dbReference type="InterPro" id="IPR035451">
    <property type="entry name" value="Ada-like_dom_sf"/>
</dbReference>
<dbReference type="Pfam" id="PF12833">
    <property type="entry name" value="HTH_18"/>
    <property type="match status" value="1"/>
</dbReference>
<evidence type="ECO:0000256" key="2">
    <source>
        <dbReference type="ARBA" id="ARBA00022603"/>
    </source>
</evidence>
<dbReference type="Gene3D" id="1.10.10.60">
    <property type="entry name" value="Homeodomain-like"/>
    <property type="match status" value="2"/>
</dbReference>